<dbReference type="AlphaFoldDB" id="A0AA41QEI1"/>
<dbReference type="Pfam" id="PF13302">
    <property type="entry name" value="Acetyltransf_3"/>
    <property type="match status" value="1"/>
</dbReference>
<dbReference type="SUPFAM" id="SSF55729">
    <property type="entry name" value="Acyl-CoA N-acyltransferases (Nat)"/>
    <property type="match status" value="1"/>
</dbReference>
<gene>
    <name evidence="2" type="ORF">L1785_06680</name>
</gene>
<protein>
    <submittedName>
        <fullName evidence="2">GNAT family N-acetyltransferase</fullName>
    </submittedName>
</protein>
<accession>A0AA41QEI1</accession>
<dbReference type="InterPro" id="IPR016181">
    <property type="entry name" value="Acyl_CoA_acyltransferase"/>
</dbReference>
<organism evidence="2 3">
    <name type="scientific">Antribacter soli</name>
    <dbReference type="NCBI Taxonomy" id="2910976"/>
    <lineage>
        <taxon>Bacteria</taxon>
        <taxon>Bacillati</taxon>
        <taxon>Actinomycetota</taxon>
        <taxon>Actinomycetes</taxon>
        <taxon>Micrococcales</taxon>
        <taxon>Promicromonosporaceae</taxon>
        <taxon>Antribacter</taxon>
    </lineage>
</organism>
<dbReference type="PANTHER" id="PTHR43610">
    <property type="entry name" value="BLL6696 PROTEIN"/>
    <property type="match status" value="1"/>
</dbReference>
<dbReference type="Proteomes" id="UP001165405">
    <property type="component" value="Unassembled WGS sequence"/>
</dbReference>
<dbReference type="InterPro" id="IPR000182">
    <property type="entry name" value="GNAT_dom"/>
</dbReference>
<comment type="caution">
    <text evidence="2">The sequence shown here is derived from an EMBL/GenBank/DDBJ whole genome shotgun (WGS) entry which is preliminary data.</text>
</comment>
<feature type="domain" description="N-acetyltransferase" evidence="1">
    <location>
        <begin position="13"/>
        <end position="148"/>
    </location>
</feature>
<dbReference type="RefSeq" id="WP_236088423.1">
    <property type="nucleotide sequence ID" value="NZ_JAKGSG010000022.1"/>
</dbReference>
<name>A0AA41QEI1_9MICO</name>
<dbReference type="EMBL" id="JAKGSG010000022">
    <property type="protein sequence ID" value="MCF4120657.1"/>
    <property type="molecule type" value="Genomic_DNA"/>
</dbReference>
<proteinExistence type="predicted"/>
<sequence length="197" mass="21125">MIHDIVLETHGVRLEPLAKRHAEALAALVDDGIWAGMTQPLPGTPELMATYVEAARAAPDQVPFAVVSAADGVVRGSTRLYDLAPAQRRVEIGATFYGRDWWGGATNPACKYLLLRHAFEELGLQRVALRGDSRNTRSLAAMRRLGATQEGVLRAHRIAPDGSTGDSVYFSILADEWPAVRDGLLARLASIGATAGA</sequence>
<evidence type="ECO:0000259" key="1">
    <source>
        <dbReference type="Pfam" id="PF13302"/>
    </source>
</evidence>
<evidence type="ECO:0000313" key="3">
    <source>
        <dbReference type="Proteomes" id="UP001165405"/>
    </source>
</evidence>
<dbReference type="Gene3D" id="3.40.630.30">
    <property type="match status" value="1"/>
</dbReference>
<reference evidence="2" key="1">
    <citation type="submission" date="2022-01" db="EMBL/GenBank/DDBJ databases">
        <title>Antribacter sp. nov., isolated from Guizhou of China.</title>
        <authorList>
            <person name="Chengliang C."/>
            <person name="Ya Z."/>
        </authorList>
    </citation>
    <scope>NUCLEOTIDE SEQUENCE</scope>
    <source>
        <strain evidence="2">KLBMP 9083</strain>
    </source>
</reference>
<evidence type="ECO:0000313" key="2">
    <source>
        <dbReference type="EMBL" id="MCF4120657.1"/>
    </source>
</evidence>
<dbReference type="PANTHER" id="PTHR43610:SF1">
    <property type="entry name" value="N-ACETYLTRANSFERASE DOMAIN-CONTAINING PROTEIN"/>
    <property type="match status" value="1"/>
</dbReference>
<dbReference type="GO" id="GO:0016747">
    <property type="term" value="F:acyltransferase activity, transferring groups other than amino-acyl groups"/>
    <property type="evidence" value="ECO:0007669"/>
    <property type="project" value="InterPro"/>
</dbReference>
<keyword evidence="3" id="KW-1185">Reference proteome</keyword>